<keyword evidence="7 9" id="KW-0472">Membrane</keyword>
<dbReference type="Pfam" id="PF04290">
    <property type="entry name" value="DctQ"/>
    <property type="match status" value="1"/>
</dbReference>
<evidence type="ECO:0000313" key="12">
    <source>
        <dbReference type="Proteomes" id="UP000217076"/>
    </source>
</evidence>
<dbReference type="EMBL" id="FNCV01000001">
    <property type="protein sequence ID" value="SDG46277.1"/>
    <property type="molecule type" value="Genomic_DNA"/>
</dbReference>
<organism evidence="11 12">
    <name type="scientific">Roseospirillum parvum</name>
    <dbReference type="NCBI Taxonomy" id="83401"/>
    <lineage>
        <taxon>Bacteria</taxon>
        <taxon>Pseudomonadati</taxon>
        <taxon>Pseudomonadota</taxon>
        <taxon>Alphaproteobacteria</taxon>
        <taxon>Rhodospirillales</taxon>
        <taxon>Rhodospirillaceae</taxon>
        <taxon>Roseospirillum</taxon>
    </lineage>
</organism>
<evidence type="ECO:0000256" key="5">
    <source>
        <dbReference type="ARBA" id="ARBA00022692"/>
    </source>
</evidence>
<feature type="domain" description="Tripartite ATP-independent periplasmic transporters DctQ component" evidence="10">
    <location>
        <begin position="24"/>
        <end position="163"/>
    </location>
</feature>
<protein>
    <recommendedName>
        <fullName evidence="9">TRAP transporter small permease protein</fullName>
    </recommendedName>
</protein>
<evidence type="ECO:0000256" key="2">
    <source>
        <dbReference type="ARBA" id="ARBA00022448"/>
    </source>
</evidence>
<dbReference type="PANTHER" id="PTHR35011:SF2">
    <property type="entry name" value="2,3-DIKETO-L-GULONATE TRAP TRANSPORTER SMALL PERMEASE PROTEIN YIAM"/>
    <property type="match status" value="1"/>
</dbReference>
<dbReference type="GO" id="GO:0015740">
    <property type="term" value="P:C4-dicarboxylate transport"/>
    <property type="evidence" value="ECO:0007669"/>
    <property type="project" value="TreeGrafter"/>
</dbReference>
<dbReference type="GO" id="GO:0005886">
    <property type="term" value="C:plasma membrane"/>
    <property type="evidence" value="ECO:0007669"/>
    <property type="project" value="UniProtKB-SubCell"/>
</dbReference>
<comment type="subunit">
    <text evidence="9">The complex comprises the extracytoplasmic solute receptor protein and the two transmembrane proteins.</text>
</comment>
<feature type="transmembrane region" description="Helical" evidence="9">
    <location>
        <begin position="139"/>
        <end position="157"/>
    </location>
</feature>
<evidence type="ECO:0000313" key="11">
    <source>
        <dbReference type="EMBL" id="SDG46277.1"/>
    </source>
</evidence>
<evidence type="ECO:0000259" key="10">
    <source>
        <dbReference type="Pfam" id="PF04290"/>
    </source>
</evidence>
<keyword evidence="2 9" id="KW-0813">Transport</keyword>
<keyword evidence="5 9" id="KW-0812">Transmembrane</keyword>
<gene>
    <name evidence="11" type="ORF">SAMN05421742_101315</name>
</gene>
<accession>A0A1G7UFP0</accession>
<keyword evidence="4 9" id="KW-0997">Cell inner membrane</keyword>
<evidence type="ECO:0000256" key="6">
    <source>
        <dbReference type="ARBA" id="ARBA00022989"/>
    </source>
</evidence>
<dbReference type="Proteomes" id="UP000217076">
    <property type="component" value="Unassembled WGS sequence"/>
</dbReference>
<keyword evidence="6 9" id="KW-1133">Transmembrane helix</keyword>
<feature type="transmembrane region" description="Helical" evidence="9">
    <location>
        <begin position="58"/>
        <end position="76"/>
    </location>
</feature>
<name>A0A1G7UFP0_9PROT</name>
<feature type="transmembrane region" description="Helical" evidence="9">
    <location>
        <begin position="12"/>
        <end position="38"/>
    </location>
</feature>
<dbReference type="GO" id="GO:0022857">
    <property type="term" value="F:transmembrane transporter activity"/>
    <property type="evidence" value="ECO:0007669"/>
    <property type="project" value="UniProtKB-UniRule"/>
</dbReference>
<evidence type="ECO:0000256" key="9">
    <source>
        <dbReference type="RuleBase" id="RU369079"/>
    </source>
</evidence>
<evidence type="ECO:0000256" key="8">
    <source>
        <dbReference type="ARBA" id="ARBA00038436"/>
    </source>
</evidence>
<evidence type="ECO:0000256" key="3">
    <source>
        <dbReference type="ARBA" id="ARBA00022475"/>
    </source>
</evidence>
<keyword evidence="3" id="KW-1003">Cell membrane</keyword>
<dbReference type="AlphaFoldDB" id="A0A1G7UFP0"/>
<evidence type="ECO:0000256" key="4">
    <source>
        <dbReference type="ARBA" id="ARBA00022519"/>
    </source>
</evidence>
<comment type="subcellular location">
    <subcellularLocation>
        <location evidence="1 9">Cell inner membrane</location>
        <topology evidence="1 9">Multi-pass membrane protein</topology>
    </subcellularLocation>
</comment>
<evidence type="ECO:0000256" key="7">
    <source>
        <dbReference type="ARBA" id="ARBA00023136"/>
    </source>
</evidence>
<evidence type="ECO:0000256" key="1">
    <source>
        <dbReference type="ARBA" id="ARBA00004429"/>
    </source>
</evidence>
<comment type="function">
    <text evidence="9">Part of the tripartite ATP-independent periplasmic (TRAP) transport system.</text>
</comment>
<sequence length="193" mass="21468">MLRAIAQGLGRLEEIIICLFLVGMTLLVFFEVIVRLMYAELIELFGEGSIDIFWIEELTLMGAAWFVLFGAAYGIKVGAHIGVDAFVRLLPLAARRVVGLVVVAAGLAYCGLFLAGGWVYESKMYKIGIEMEDLPIPRWVTFSMLMLGMVMIGWRLAEIGWRILTGKAGGFDLADEAREVLEDRVEMNQEAAR</sequence>
<proteinExistence type="inferred from homology"/>
<comment type="similarity">
    <text evidence="8 9">Belongs to the TRAP transporter small permease family.</text>
</comment>
<dbReference type="InterPro" id="IPR055348">
    <property type="entry name" value="DctQ"/>
</dbReference>
<keyword evidence="12" id="KW-1185">Reference proteome</keyword>
<dbReference type="RefSeq" id="WP_176787515.1">
    <property type="nucleotide sequence ID" value="NZ_FNCV01000001.1"/>
</dbReference>
<dbReference type="STRING" id="83401.SAMN05421742_101315"/>
<feature type="transmembrane region" description="Helical" evidence="9">
    <location>
        <begin position="97"/>
        <end position="119"/>
    </location>
</feature>
<dbReference type="PANTHER" id="PTHR35011">
    <property type="entry name" value="2,3-DIKETO-L-GULONATE TRAP TRANSPORTER SMALL PERMEASE PROTEIN YIAM"/>
    <property type="match status" value="1"/>
</dbReference>
<dbReference type="InterPro" id="IPR007387">
    <property type="entry name" value="TRAP_DctQ"/>
</dbReference>
<reference evidence="12" key="1">
    <citation type="submission" date="2016-10" db="EMBL/GenBank/DDBJ databases">
        <authorList>
            <person name="Varghese N."/>
            <person name="Submissions S."/>
        </authorList>
    </citation>
    <scope>NUCLEOTIDE SEQUENCE [LARGE SCALE GENOMIC DNA]</scope>
    <source>
        <strain evidence="12">930I</strain>
    </source>
</reference>